<sequence length="177" mass="20053">MMEVRDVTQKFFQLPHEEKLKIKMTPQSDYRGYQRVGENVTKGKPNMHEAIHCYMPIEPGRYGNHAKPMEESNLWPDYPSNFDTLLENYISLLQNLSRKIMRGIALALGAQLDAFEGGTTGDAFWVLRLIGYPFSAGIPPRIDIGCGAHTDYAFLTLVNQDGDICALEVRNQSGEWI</sequence>
<dbReference type="GO" id="GO:0046872">
    <property type="term" value="F:metal ion binding"/>
    <property type="evidence" value="ECO:0007669"/>
    <property type="project" value="UniProtKB-KW"/>
</dbReference>
<name>A0A8R7R9U5_TRIUA</name>
<feature type="domain" description="Non-haem dioxygenase N-terminal" evidence="5">
    <location>
        <begin position="3"/>
        <end position="77"/>
    </location>
</feature>
<accession>A0A8R7R9U5</accession>
<evidence type="ECO:0000259" key="5">
    <source>
        <dbReference type="Pfam" id="PF14226"/>
    </source>
</evidence>
<evidence type="ECO:0000256" key="2">
    <source>
        <dbReference type="ARBA" id="ARBA00022723"/>
    </source>
</evidence>
<dbReference type="GO" id="GO:0016491">
    <property type="term" value="F:oxidoreductase activity"/>
    <property type="evidence" value="ECO:0007669"/>
    <property type="project" value="UniProtKB-KW"/>
</dbReference>
<dbReference type="Gramene" id="TuG1812S0000219500.01.T01">
    <property type="protein sequence ID" value="TuG1812S0000219500.01.T01"/>
    <property type="gene ID" value="TuG1812S0000219500.01"/>
</dbReference>
<proteinExistence type="predicted"/>
<evidence type="ECO:0000256" key="4">
    <source>
        <dbReference type="ARBA" id="ARBA00023004"/>
    </source>
</evidence>
<evidence type="ECO:0000256" key="1">
    <source>
        <dbReference type="ARBA" id="ARBA00001961"/>
    </source>
</evidence>
<comment type="cofactor">
    <cofactor evidence="1">
        <name>L-ascorbate</name>
        <dbReference type="ChEBI" id="CHEBI:38290"/>
    </cofactor>
</comment>
<dbReference type="SUPFAM" id="SSF51197">
    <property type="entry name" value="Clavaminate synthase-like"/>
    <property type="match status" value="1"/>
</dbReference>
<evidence type="ECO:0000313" key="6">
    <source>
        <dbReference type="EnsemblPlants" id="TuG1812S0000219500.01.T01"/>
    </source>
</evidence>
<dbReference type="InterPro" id="IPR027443">
    <property type="entry name" value="IPNS-like_sf"/>
</dbReference>
<reference evidence="6" key="2">
    <citation type="submission" date="2022-06" db="UniProtKB">
        <authorList>
            <consortium name="EnsemblPlants"/>
        </authorList>
    </citation>
    <scope>IDENTIFICATION</scope>
</reference>
<dbReference type="InterPro" id="IPR050231">
    <property type="entry name" value="Iron_ascorbate_oxido_reductase"/>
</dbReference>
<reference evidence="7" key="1">
    <citation type="journal article" date="2013" name="Nature">
        <title>Draft genome of the wheat A-genome progenitor Triticum urartu.</title>
        <authorList>
            <person name="Ling H.Q."/>
            <person name="Zhao S."/>
            <person name="Liu D."/>
            <person name="Wang J."/>
            <person name="Sun H."/>
            <person name="Zhang C."/>
            <person name="Fan H."/>
            <person name="Li D."/>
            <person name="Dong L."/>
            <person name="Tao Y."/>
            <person name="Gao C."/>
            <person name="Wu H."/>
            <person name="Li Y."/>
            <person name="Cui Y."/>
            <person name="Guo X."/>
            <person name="Zheng S."/>
            <person name="Wang B."/>
            <person name="Yu K."/>
            <person name="Liang Q."/>
            <person name="Yang W."/>
            <person name="Lou X."/>
            <person name="Chen J."/>
            <person name="Feng M."/>
            <person name="Jian J."/>
            <person name="Zhang X."/>
            <person name="Luo G."/>
            <person name="Jiang Y."/>
            <person name="Liu J."/>
            <person name="Wang Z."/>
            <person name="Sha Y."/>
            <person name="Zhang B."/>
            <person name="Wu H."/>
            <person name="Tang D."/>
            <person name="Shen Q."/>
            <person name="Xue P."/>
            <person name="Zou S."/>
            <person name="Wang X."/>
            <person name="Liu X."/>
            <person name="Wang F."/>
            <person name="Yang Y."/>
            <person name="An X."/>
            <person name="Dong Z."/>
            <person name="Zhang K."/>
            <person name="Zhang X."/>
            <person name="Luo M.C."/>
            <person name="Dvorak J."/>
            <person name="Tong Y."/>
            <person name="Wang J."/>
            <person name="Yang H."/>
            <person name="Li Z."/>
            <person name="Wang D."/>
            <person name="Zhang A."/>
            <person name="Wang J."/>
        </authorList>
    </citation>
    <scope>NUCLEOTIDE SEQUENCE</scope>
    <source>
        <strain evidence="7">cv. G1812</strain>
    </source>
</reference>
<keyword evidence="2" id="KW-0479">Metal-binding</keyword>
<organism evidence="6 7">
    <name type="scientific">Triticum urartu</name>
    <name type="common">Red wild einkorn</name>
    <name type="synonym">Crithodium urartu</name>
    <dbReference type="NCBI Taxonomy" id="4572"/>
    <lineage>
        <taxon>Eukaryota</taxon>
        <taxon>Viridiplantae</taxon>
        <taxon>Streptophyta</taxon>
        <taxon>Embryophyta</taxon>
        <taxon>Tracheophyta</taxon>
        <taxon>Spermatophyta</taxon>
        <taxon>Magnoliopsida</taxon>
        <taxon>Liliopsida</taxon>
        <taxon>Poales</taxon>
        <taxon>Poaceae</taxon>
        <taxon>BOP clade</taxon>
        <taxon>Pooideae</taxon>
        <taxon>Triticodae</taxon>
        <taxon>Triticeae</taxon>
        <taxon>Triticinae</taxon>
        <taxon>Triticum</taxon>
    </lineage>
</organism>
<dbReference type="EnsemblPlants" id="TuG1812S0000219500.01.T01">
    <property type="protein sequence ID" value="TuG1812S0000219500.01.T01"/>
    <property type="gene ID" value="TuG1812S0000219500.01"/>
</dbReference>
<dbReference type="Pfam" id="PF14226">
    <property type="entry name" value="DIOX_N"/>
    <property type="match status" value="1"/>
</dbReference>
<keyword evidence="3" id="KW-0560">Oxidoreductase</keyword>
<dbReference type="InterPro" id="IPR026992">
    <property type="entry name" value="DIOX_N"/>
</dbReference>
<protein>
    <recommendedName>
        <fullName evidence="5">Non-haem dioxygenase N-terminal domain-containing protein</fullName>
    </recommendedName>
</protein>
<dbReference type="AlphaFoldDB" id="A0A8R7R9U5"/>
<dbReference type="PANTHER" id="PTHR47990">
    <property type="entry name" value="2-OXOGLUTARATE (2OG) AND FE(II)-DEPENDENT OXYGENASE SUPERFAMILY PROTEIN-RELATED"/>
    <property type="match status" value="1"/>
</dbReference>
<dbReference type="Gene3D" id="2.60.120.330">
    <property type="entry name" value="B-lactam Antibiotic, Isopenicillin N Synthase, Chain"/>
    <property type="match status" value="1"/>
</dbReference>
<keyword evidence="7" id="KW-1185">Reference proteome</keyword>
<dbReference type="Proteomes" id="UP000015106">
    <property type="component" value="Unassembled WGS sequence"/>
</dbReference>
<evidence type="ECO:0000256" key="3">
    <source>
        <dbReference type="ARBA" id="ARBA00023002"/>
    </source>
</evidence>
<evidence type="ECO:0000313" key="7">
    <source>
        <dbReference type="Proteomes" id="UP000015106"/>
    </source>
</evidence>
<keyword evidence="4" id="KW-0408">Iron</keyword>